<feature type="transmembrane region" description="Helical" evidence="6">
    <location>
        <begin position="142"/>
        <end position="173"/>
    </location>
</feature>
<dbReference type="RefSeq" id="WP_221426346.1">
    <property type="nucleotide sequence ID" value="NZ_CP081295.1"/>
</dbReference>
<evidence type="ECO:0000256" key="3">
    <source>
        <dbReference type="ARBA" id="ARBA00022692"/>
    </source>
</evidence>
<evidence type="ECO:0008006" key="9">
    <source>
        <dbReference type="Google" id="ProtNLM"/>
    </source>
</evidence>
<feature type="transmembrane region" description="Helical" evidence="6">
    <location>
        <begin position="267"/>
        <end position="292"/>
    </location>
</feature>
<evidence type="ECO:0000256" key="4">
    <source>
        <dbReference type="ARBA" id="ARBA00022989"/>
    </source>
</evidence>
<name>A0ABX8ZPD7_9SPHN</name>
<feature type="transmembrane region" description="Helical" evidence="6">
    <location>
        <begin position="345"/>
        <end position="370"/>
    </location>
</feature>
<reference evidence="7 8" key="1">
    <citation type="submission" date="2021-08" db="EMBL/GenBank/DDBJ databases">
        <title>Comparative Genomics Analysis of the Genus Qipengyuania Reveals Extensive Genetic Diversity and Metabolic Versatility, Including the Description of Fifteen Novel Species.</title>
        <authorList>
            <person name="Liu Y."/>
        </authorList>
    </citation>
    <scope>NUCLEOTIDE SEQUENCE [LARGE SCALE GENOMIC DNA]</scope>
    <source>
        <strain evidence="7 8">1NDH13</strain>
    </source>
</reference>
<sequence length="407" mass="43664">MFLLVFSNRLSADDFGYFGTGLAAAALLSSLLGLGYSETILRSGPNYIVKKEAKKLAVLLRTSLIHIGTVTLSATALAFAAHYIADLANFQFNSSKLTAINYVVGVILLGGLLAYGDVLAACWRAKRSNFLALAPREVVWRLVCIAIVGLVYTPTLIGAIFSIGAVLSMVLLIQAGVLSAKLPRASLLPFAKYEDYSKRFWGLAVLQKLKANIGTLVVAALLGPLEAGIFFAADRIAKLSNFGLEATNLTTSPEISRAYAEGRQQKMLTWVITASVFAFLFWLVCMMAIVAFPERILSVFDPLYAQGAGVLVIIALSYGVSSATGPNGVLLKMTGHEKQVLKINIAWSFLALALFPFGTFAGGLLGAALADALIRTGVNLHTAFVAKRLANCPFLPAVRFRQIFSKQ</sequence>
<evidence type="ECO:0000313" key="7">
    <source>
        <dbReference type="EMBL" id="QZD90887.1"/>
    </source>
</evidence>
<evidence type="ECO:0000256" key="6">
    <source>
        <dbReference type="SAM" id="Phobius"/>
    </source>
</evidence>
<evidence type="ECO:0000313" key="8">
    <source>
        <dbReference type="Proteomes" id="UP000824281"/>
    </source>
</evidence>
<feature type="transmembrane region" description="Helical" evidence="6">
    <location>
        <begin position="15"/>
        <end position="37"/>
    </location>
</feature>
<keyword evidence="3 6" id="KW-0812">Transmembrane</keyword>
<keyword evidence="5 6" id="KW-0472">Membrane</keyword>
<evidence type="ECO:0000256" key="2">
    <source>
        <dbReference type="ARBA" id="ARBA00022475"/>
    </source>
</evidence>
<dbReference type="PANTHER" id="PTHR30250">
    <property type="entry name" value="PST FAMILY PREDICTED COLANIC ACID TRANSPORTER"/>
    <property type="match status" value="1"/>
</dbReference>
<evidence type="ECO:0000256" key="5">
    <source>
        <dbReference type="ARBA" id="ARBA00023136"/>
    </source>
</evidence>
<dbReference type="Proteomes" id="UP000824281">
    <property type="component" value="Chromosome"/>
</dbReference>
<comment type="subcellular location">
    <subcellularLocation>
        <location evidence="1">Cell membrane</location>
        <topology evidence="1">Multi-pass membrane protein</topology>
    </subcellularLocation>
</comment>
<keyword evidence="4 6" id="KW-1133">Transmembrane helix</keyword>
<feature type="transmembrane region" description="Helical" evidence="6">
    <location>
        <begin position="213"/>
        <end position="233"/>
    </location>
</feature>
<proteinExistence type="predicted"/>
<dbReference type="PANTHER" id="PTHR30250:SF11">
    <property type="entry name" value="O-ANTIGEN TRANSPORTER-RELATED"/>
    <property type="match status" value="1"/>
</dbReference>
<organism evidence="7 8">
    <name type="scientific">Qipengyuania aurantiaca</name>
    <dbReference type="NCBI Taxonomy" id="2867233"/>
    <lineage>
        <taxon>Bacteria</taxon>
        <taxon>Pseudomonadati</taxon>
        <taxon>Pseudomonadota</taxon>
        <taxon>Alphaproteobacteria</taxon>
        <taxon>Sphingomonadales</taxon>
        <taxon>Erythrobacteraceae</taxon>
        <taxon>Qipengyuania</taxon>
    </lineage>
</organism>
<feature type="transmembrane region" description="Helical" evidence="6">
    <location>
        <begin position="304"/>
        <end position="324"/>
    </location>
</feature>
<protein>
    <recommendedName>
        <fullName evidence="9">Polysaccharide biosynthesis protein C-terminal domain-containing protein</fullName>
    </recommendedName>
</protein>
<feature type="transmembrane region" description="Helical" evidence="6">
    <location>
        <begin position="99"/>
        <end position="121"/>
    </location>
</feature>
<evidence type="ECO:0000256" key="1">
    <source>
        <dbReference type="ARBA" id="ARBA00004651"/>
    </source>
</evidence>
<keyword evidence="2" id="KW-1003">Cell membrane</keyword>
<accession>A0ABX8ZPD7</accession>
<feature type="transmembrane region" description="Helical" evidence="6">
    <location>
        <begin position="58"/>
        <end position="79"/>
    </location>
</feature>
<dbReference type="InterPro" id="IPR050833">
    <property type="entry name" value="Poly_Biosynth_Transport"/>
</dbReference>
<dbReference type="EMBL" id="CP081295">
    <property type="protein sequence ID" value="QZD90887.1"/>
    <property type="molecule type" value="Genomic_DNA"/>
</dbReference>
<gene>
    <name evidence="7" type="ORF">K3148_05760</name>
</gene>
<keyword evidence="8" id="KW-1185">Reference proteome</keyword>